<dbReference type="AlphaFoldDB" id="A0A5B7FQJ2"/>
<dbReference type="EMBL" id="VSRR010009056">
    <property type="protein sequence ID" value="MPC49721.1"/>
    <property type="molecule type" value="Genomic_DNA"/>
</dbReference>
<feature type="transmembrane region" description="Helical" evidence="1">
    <location>
        <begin position="21"/>
        <end position="44"/>
    </location>
</feature>
<comment type="caution">
    <text evidence="2">The sequence shown here is derived from an EMBL/GenBank/DDBJ whole genome shotgun (WGS) entry which is preliminary data.</text>
</comment>
<keyword evidence="1" id="KW-1133">Transmembrane helix</keyword>
<protein>
    <submittedName>
        <fullName evidence="2">Uncharacterized protein</fullName>
    </submittedName>
</protein>
<gene>
    <name evidence="2" type="ORF">E2C01_043533</name>
</gene>
<name>A0A5B7FQJ2_PORTR</name>
<evidence type="ECO:0000256" key="1">
    <source>
        <dbReference type="SAM" id="Phobius"/>
    </source>
</evidence>
<proteinExistence type="predicted"/>
<accession>A0A5B7FQJ2</accession>
<dbReference type="Proteomes" id="UP000324222">
    <property type="component" value="Unassembled WGS sequence"/>
</dbReference>
<keyword evidence="1" id="KW-0472">Membrane</keyword>
<reference evidence="2 3" key="1">
    <citation type="submission" date="2019-05" db="EMBL/GenBank/DDBJ databases">
        <title>Another draft genome of Portunus trituberculatus and its Hox gene families provides insights of decapod evolution.</title>
        <authorList>
            <person name="Jeong J.-H."/>
            <person name="Song I."/>
            <person name="Kim S."/>
            <person name="Choi T."/>
            <person name="Kim D."/>
            <person name="Ryu S."/>
            <person name="Kim W."/>
        </authorList>
    </citation>
    <scope>NUCLEOTIDE SEQUENCE [LARGE SCALE GENOMIC DNA]</scope>
    <source>
        <tissue evidence="2">Muscle</tissue>
    </source>
</reference>
<sequence length="66" mass="7051">MVREARRWRGGGSVGQQAATLVLLKAVVVATPVIVRALVVRLAAALHSFFPFDVRRGRAGLALPMA</sequence>
<organism evidence="2 3">
    <name type="scientific">Portunus trituberculatus</name>
    <name type="common">Swimming crab</name>
    <name type="synonym">Neptunus trituberculatus</name>
    <dbReference type="NCBI Taxonomy" id="210409"/>
    <lineage>
        <taxon>Eukaryota</taxon>
        <taxon>Metazoa</taxon>
        <taxon>Ecdysozoa</taxon>
        <taxon>Arthropoda</taxon>
        <taxon>Crustacea</taxon>
        <taxon>Multicrustacea</taxon>
        <taxon>Malacostraca</taxon>
        <taxon>Eumalacostraca</taxon>
        <taxon>Eucarida</taxon>
        <taxon>Decapoda</taxon>
        <taxon>Pleocyemata</taxon>
        <taxon>Brachyura</taxon>
        <taxon>Eubrachyura</taxon>
        <taxon>Portunoidea</taxon>
        <taxon>Portunidae</taxon>
        <taxon>Portuninae</taxon>
        <taxon>Portunus</taxon>
    </lineage>
</organism>
<evidence type="ECO:0000313" key="3">
    <source>
        <dbReference type="Proteomes" id="UP000324222"/>
    </source>
</evidence>
<keyword evidence="1" id="KW-0812">Transmembrane</keyword>
<keyword evidence="3" id="KW-1185">Reference proteome</keyword>
<evidence type="ECO:0000313" key="2">
    <source>
        <dbReference type="EMBL" id="MPC49721.1"/>
    </source>
</evidence>